<dbReference type="InterPro" id="IPR050962">
    <property type="entry name" value="Phosphate-bind_PstS"/>
</dbReference>
<evidence type="ECO:0000256" key="2">
    <source>
        <dbReference type="ARBA" id="ARBA00008725"/>
    </source>
</evidence>
<dbReference type="SUPFAM" id="SSF53850">
    <property type="entry name" value="Periplasmic binding protein-like II"/>
    <property type="match status" value="1"/>
</dbReference>
<evidence type="ECO:0000313" key="9">
    <source>
        <dbReference type="Proteomes" id="UP000017148"/>
    </source>
</evidence>
<keyword evidence="9" id="KW-1185">Reference proteome</keyword>
<dbReference type="Pfam" id="PF12849">
    <property type="entry name" value="PBP_like_2"/>
    <property type="match status" value="1"/>
</dbReference>
<dbReference type="NCBIfam" id="TIGR00975">
    <property type="entry name" value="3a0107s03"/>
    <property type="match status" value="1"/>
</dbReference>
<evidence type="ECO:0000256" key="5">
    <source>
        <dbReference type="ARBA" id="ARBA00022592"/>
    </source>
</evidence>
<keyword evidence="4 6" id="KW-0813">Transport</keyword>
<evidence type="ECO:0000256" key="6">
    <source>
        <dbReference type="PIRNR" id="PIRNR002756"/>
    </source>
</evidence>
<evidence type="ECO:0000256" key="4">
    <source>
        <dbReference type="ARBA" id="ARBA00022448"/>
    </source>
</evidence>
<sequence>MLRVQSKSVMVFGVVLLLCAGLSARSRRVELIGAGASFPAPLMTAMADEYRSVTDRRVTINYQSIGSCGGMRQFGEQTIMFGMSEAFLSDDVMAEIESKTNGKAFNIPYTLADVVATYNVPGVEKGLVFDGETLAKIFLGHIKTWNHPDIKRLNPNVSLPPLPIEIVHRSDGSGTTNLWTSYLTNVSDEWRENIGFATSVNWPTGIGANGNEGVAGVVMNTPGALGYNSFSYALLNDIDYAYLKNSSGNVIQSSFEATSAAADIPLPEDGRVIFTDTPASDGYPAAGFAWMLAYENMEQNNAISTEEQARELVRFLSGPSPKGRIFPRSLAMRSFLMRPLILQRI</sequence>
<evidence type="ECO:0000313" key="8">
    <source>
        <dbReference type="EMBL" id="ERP31012.1"/>
    </source>
</evidence>
<dbReference type="EMBL" id="ASJR01000023">
    <property type="protein sequence ID" value="ERP31012.1"/>
    <property type="molecule type" value="Genomic_DNA"/>
</dbReference>
<evidence type="ECO:0000259" key="7">
    <source>
        <dbReference type="Pfam" id="PF12849"/>
    </source>
</evidence>
<proteinExistence type="inferred from homology"/>
<feature type="domain" description="PBP" evidence="7">
    <location>
        <begin position="30"/>
        <end position="315"/>
    </location>
</feature>
<dbReference type="PANTHER" id="PTHR42996">
    <property type="entry name" value="PHOSPHATE-BINDING PROTEIN PSTS"/>
    <property type="match status" value="1"/>
</dbReference>
<dbReference type="GO" id="GO:0035435">
    <property type="term" value="P:phosphate ion transmembrane transport"/>
    <property type="evidence" value="ECO:0007669"/>
    <property type="project" value="InterPro"/>
</dbReference>
<dbReference type="Proteomes" id="UP000017148">
    <property type="component" value="Unassembled WGS sequence"/>
</dbReference>
<dbReference type="STRING" id="1313304.CALK_2149"/>
<dbReference type="GO" id="GO:0042301">
    <property type="term" value="F:phosphate ion binding"/>
    <property type="evidence" value="ECO:0007669"/>
    <property type="project" value="InterPro"/>
</dbReference>
<dbReference type="GO" id="GO:0043190">
    <property type="term" value="C:ATP-binding cassette (ABC) transporter complex"/>
    <property type="evidence" value="ECO:0007669"/>
    <property type="project" value="InterPro"/>
</dbReference>
<dbReference type="CDD" id="cd13565">
    <property type="entry name" value="PBP2_PstS"/>
    <property type="match status" value="1"/>
</dbReference>
<gene>
    <name evidence="8" type="ORF">CALK_2149</name>
</gene>
<comment type="function">
    <text evidence="1">Part of the ABC transporter complex PstSACB involved in phosphate import.</text>
</comment>
<comment type="caution">
    <text evidence="8">The sequence shown here is derived from an EMBL/GenBank/DDBJ whole genome shotgun (WGS) entry which is preliminary data.</text>
</comment>
<dbReference type="eggNOG" id="COG0226">
    <property type="taxonomic scope" value="Bacteria"/>
</dbReference>
<evidence type="ECO:0000256" key="3">
    <source>
        <dbReference type="ARBA" id="ARBA00011529"/>
    </source>
</evidence>
<name>U7D7D1_9BACT</name>
<reference evidence="8 9" key="1">
    <citation type="journal article" date="2013" name="Environ. Microbiol.">
        <title>Genome analysis of Chitinivibrio alkaliphilus gen. nov., sp. nov., a novel extremely haloalkaliphilic anaerobic chitinolytic bacterium from the candidate phylum Termite Group 3.</title>
        <authorList>
            <person name="Sorokin D.Y."/>
            <person name="Gumerov V.M."/>
            <person name="Rakitin A.L."/>
            <person name="Beletsky A.V."/>
            <person name="Damste J.S."/>
            <person name="Muyzer G."/>
            <person name="Mardanov A.V."/>
            <person name="Ravin N.V."/>
        </authorList>
    </citation>
    <scope>NUCLEOTIDE SEQUENCE [LARGE SCALE GENOMIC DNA]</scope>
    <source>
        <strain evidence="8 9">ACht1</strain>
    </source>
</reference>
<dbReference type="AlphaFoldDB" id="U7D7D1"/>
<dbReference type="Gene3D" id="3.40.190.10">
    <property type="entry name" value="Periplasmic binding protein-like II"/>
    <property type="match status" value="2"/>
</dbReference>
<dbReference type="PIRSF" id="PIRSF002756">
    <property type="entry name" value="PstS"/>
    <property type="match status" value="1"/>
</dbReference>
<dbReference type="PANTHER" id="PTHR42996:SF1">
    <property type="entry name" value="PHOSPHATE-BINDING PROTEIN PSTS"/>
    <property type="match status" value="1"/>
</dbReference>
<dbReference type="RefSeq" id="WP_204365311.1">
    <property type="nucleotide sequence ID" value="NZ_ASJR01000023.1"/>
</dbReference>
<accession>U7D7D1</accession>
<dbReference type="InterPro" id="IPR024370">
    <property type="entry name" value="PBP_domain"/>
</dbReference>
<organism evidence="8 9">
    <name type="scientific">Chitinivibrio alkaliphilus ACht1</name>
    <dbReference type="NCBI Taxonomy" id="1313304"/>
    <lineage>
        <taxon>Bacteria</taxon>
        <taxon>Pseudomonadati</taxon>
        <taxon>Fibrobacterota</taxon>
        <taxon>Chitinivibrionia</taxon>
        <taxon>Chitinivibrionales</taxon>
        <taxon>Chitinivibrionaceae</taxon>
        <taxon>Chitinivibrio</taxon>
    </lineage>
</organism>
<comment type="similarity">
    <text evidence="2 6">Belongs to the PstS family.</text>
</comment>
<keyword evidence="5 6" id="KW-0592">Phosphate transport</keyword>
<comment type="subunit">
    <text evidence="3">The complex is composed of two ATP-binding proteins (PstB), two transmembrane proteins (PstC and PstA) and a solute-binding protein (PstS).</text>
</comment>
<dbReference type="InterPro" id="IPR005673">
    <property type="entry name" value="ABC_phos-bd_PstS"/>
</dbReference>
<protein>
    <recommendedName>
        <fullName evidence="6">Phosphate-binding protein</fullName>
    </recommendedName>
</protein>
<evidence type="ECO:0000256" key="1">
    <source>
        <dbReference type="ARBA" id="ARBA00002841"/>
    </source>
</evidence>
<dbReference type="PATRIC" id="fig|1313304.3.peg.2045"/>